<feature type="region of interest" description="Disordered" evidence="1">
    <location>
        <begin position="1"/>
        <end position="24"/>
    </location>
</feature>
<dbReference type="SUPFAM" id="SSF56281">
    <property type="entry name" value="Metallo-hydrolase/oxidoreductase"/>
    <property type="match status" value="1"/>
</dbReference>
<evidence type="ECO:0000256" key="1">
    <source>
        <dbReference type="SAM" id="MobiDB-lite"/>
    </source>
</evidence>
<dbReference type="PANTHER" id="PTHR42951">
    <property type="entry name" value="METALLO-BETA-LACTAMASE DOMAIN-CONTAINING"/>
    <property type="match status" value="1"/>
</dbReference>
<reference evidence="4" key="1">
    <citation type="journal article" date="2015" name="MBio">
        <title>Genome-Resolved Metagenomic Analysis Reveals Roles for Candidate Phyla and Other Microbial Community Members in Biogeochemical Transformations in Oil Reservoirs.</title>
        <authorList>
            <person name="Hu P."/>
            <person name="Tom L."/>
            <person name="Singh A."/>
            <person name="Thomas B.C."/>
            <person name="Baker B.J."/>
            <person name="Piceno Y.M."/>
            <person name="Andersen G.L."/>
            <person name="Banfield J.F."/>
        </authorList>
    </citation>
    <scope>NUCLEOTIDE SEQUENCE [LARGE SCALE GENOMIC DNA]</scope>
</reference>
<dbReference type="Gene3D" id="3.60.15.10">
    <property type="entry name" value="Ribonuclease Z/Hydroxyacylglutathione hydrolase-like"/>
    <property type="match status" value="1"/>
</dbReference>
<dbReference type="Pfam" id="PF00753">
    <property type="entry name" value="Lactamase_B"/>
    <property type="match status" value="1"/>
</dbReference>
<sequence length="544" mass="61208">AVRRQSATNRSEAPREPRTLAGSPLRKRGVVHINHQVDQVNKYSFVTRVPDEPGALHRAAEIIKSYSGNINRIQFDRRIDPVTVFFEVTATPEGYCRIKEDLHAIGYLQESLPALGFLRFSVYLPHEPGSLFKLLTYITGAGANIAYIDFDDRRCDPGRVTISLNVEETAIVESLLDRLKSQYRLDILEYDTTGEKLDDTVFYVRFAQAVRGLIGTAEDEFLLSLLQDVNHIVQELNSLGQDPREVFECILLTGRTLQNTTGDRFYADVQRIRLSNDVEVFCFQTPGGGSIFLLRAPEETVMIDTGYGIYHEDAVRMFQHYGLGDLKKIKRIYITHADADHCGAGGLFDATSYTHTGSREIIRRANRAYGSRSESSILEEVYTTVINLFSHFTPPENLEVFPEEKIGTRSIFPILARFTVHDLEFEVLESLGGHMHGQVYLFCPGHGIVFTADTLINFGSLDEDRKRYNSLADFLVTSVNVDSDCARQERKALLEMIRDLDEELAPTGRRCLVACGHGAISVLKDGKLEAIGPVERYQAEKRGV</sequence>
<feature type="domain" description="Metallo-beta-lactamase" evidence="2">
    <location>
        <begin position="288"/>
        <end position="517"/>
    </location>
</feature>
<dbReference type="InterPro" id="IPR001279">
    <property type="entry name" value="Metallo-B-lactamas"/>
</dbReference>
<evidence type="ECO:0000313" key="3">
    <source>
        <dbReference type="EMBL" id="KUK61536.1"/>
    </source>
</evidence>
<dbReference type="SMART" id="SM00849">
    <property type="entry name" value="Lactamase_B"/>
    <property type="match status" value="1"/>
</dbReference>
<accession>A0A101GNF3</accession>
<feature type="non-terminal residue" evidence="3">
    <location>
        <position position="1"/>
    </location>
</feature>
<dbReference type="AlphaFoldDB" id="A0A101GNF3"/>
<dbReference type="EMBL" id="LGGD01000121">
    <property type="protein sequence ID" value="KUK61536.1"/>
    <property type="molecule type" value="Genomic_DNA"/>
</dbReference>
<dbReference type="PATRIC" id="fig|2198.4.peg.1377"/>
<name>A0A101GNF3_9EURY</name>
<dbReference type="InterPro" id="IPR050855">
    <property type="entry name" value="NDM-1-like"/>
</dbReference>
<dbReference type="Proteomes" id="UP000054323">
    <property type="component" value="Unassembled WGS sequence"/>
</dbReference>
<evidence type="ECO:0000259" key="2">
    <source>
        <dbReference type="SMART" id="SM00849"/>
    </source>
</evidence>
<dbReference type="InterPro" id="IPR036866">
    <property type="entry name" value="RibonucZ/Hydroxyglut_hydro"/>
</dbReference>
<proteinExistence type="predicted"/>
<gene>
    <name evidence="3" type="ORF">XD82_1054</name>
</gene>
<comment type="caution">
    <text evidence="3">The sequence shown here is derived from an EMBL/GenBank/DDBJ whole genome shotgun (WGS) entry which is preliminary data.</text>
</comment>
<protein>
    <recommendedName>
        <fullName evidence="2">Metallo-beta-lactamase domain-containing protein</fullName>
    </recommendedName>
</protein>
<evidence type="ECO:0000313" key="4">
    <source>
        <dbReference type="Proteomes" id="UP000054323"/>
    </source>
</evidence>
<feature type="compositionally biased region" description="Polar residues" evidence="1">
    <location>
        <begin position="1"/>
        <end position="11"/>
    </location>
</feature>
<organism evidence="3 4">
    <name type="scientific">Methanoculleus marisnigri</name>
    <dbReference type="NCBI Taxonomy" id="2198"/>
    <lineage>
        <taxon>Archaea</taxon>
        <taxon>Methanobacteriati</taxon>
        <taxon>Methanobacteriota</taxon>
        <taxon>Stenosarchaea group</taxon>
        <taxon>Methanomicrobia</taxon>
        <taxon>Methanomicrobiales</taxon>
        <taxon>Methanomicrobiaceae</taxon>
        <taxon>Methanoculleus</taxon>
    </lineage>
</organism>